<feature type="signal peptide" evidence="2">
    <location>
        <begin position="1"/>
        <end position="29"/>
    </location>
</feature>
<organism evidence="3 4">
    <name type="scientific">Rhizoctonia solani</name>
    <dbReference type="NCBI Taxonomy" id="456999"/>
    <lineage>
        <taxon>Eukaryota</taxon>
        <taxon>Fungi</taxon>
        <taxon>Dikarya</taxon>
        <taxon>Basidiomycota</taxon>
        <taxon>Agaricomycotina</taxon>
        <taxon>Agaricomycetes</taxon>
        <taxon>Cantharellales</taxon>
        <taxon>Ceratobasidiaceae</taxon>
        <taxon>Rhizoctonia</taxon>
    </lineage>
</organism>
<evidence type="ECO:0000313" key="4">
    <source>
        <dbReference type="Proteomes" id="UP000614334"/>
    </source>
</evidence>
<feature type="transmembrane region" description="Helical" evidence="1">
    <location>
        <begin position="353"/>
        <end position="373"/>
    </location>
</feature>
<keyword evidence="1" id="KW-0472">Membrane</keyword>
<feature type="transmembrane region" description="Helical" evidence="1">
    <location>
        <begin position="393"/>
        <end position="413"/>
    </location>
</feature>
<protein>
    <recommendedName>
        <fullName evidence="5">Transmembrane protein</fullName>
    </recommendedName>
</protein>
<accession>A0A8H7IIS2</accession>
<evidence type="ECO:0000256" key="1">
    <source>
        <dbReference type="SAM" id="Phobius"/>
    </source>
</evidence>
<reference evidence="3" key="1">
    <citation type="submission" date="2020-09" db="EMBL/GenBank/DDBJ databases">
        <title>Comparative genome analyses of four rice-infecting Rhizoctonia solani isolates reveal extensive enrichment of homogalacturonan modification genes.</title>
        <authorList>
            <person name="Lee D.-Y."/>
            <person name="Jeon J."/>
            <person name="Kim K.-T."/>
            <person name="Cheong K."/>
            <person name="Song H."/>
            <person name="Choi G."/>
            <person name="Ko J."/>
            <person name="Opiyo S.O."/>
            <person name="Zuo S."/>
            <person name="Madhav S."/>
            <person name="Lee Y.-H."/>
            <person name="Wang G.-L."/>
        </authorList>
    </citation>
    <scope>NUCLEOTIDE SEQUENCE</scope>
    <source>
        <strain evidence="3">AG1-IA B2</strain>
    </source>
</reference>
<sequence length="448" mass="47286">MSSFIRFAGATALVLSLGLFVSALPLVYANLKVAVGTDAVSCSFKKMIIDLGLDAKIKALSTLFKGCTDDLVKLGAGVVIDANAKLSLVACVASIITLLVQVLVQVCLKFGIAATVHICTQIDVAFRALLIALNICVDGILVLVVQALATVIVTLCAQVKLDLCLALLLQGVCYCRISPPHYLEEYFGGNIEDKCDRQPFWWSAWTRIIKTERAKSSVSIVSSAFCTLVRSSLALQHPPSLFYFFDNHVSPSHCWCCRCFPLSGLLARAAPIGLFAEIPIGVLASKDAVSCTLNKLIVELDIVAKLNACLNLTSIAEVQAALRVCVDAIKLCTEELLSIGVVADIDARAKANIVATVAAIITLFLKVCLQISLKFGVAVVATVVAEVDVCMKALLVALNICIDGIIVLVVKAITSVSVGLFADVGLRLCASIFASLGVTANVGAAVGL</sequence>
<keyword evidence="1" id="KW-0812">Transmembrane</keyword>
<keyword evidence="2" id="KW-0732">Signal</keyword>
<evidence type="ECO:0000313" key="3">
    <source>
        <dbReference type="EMBL" id="KAF8758878.1"/>
    </source>
</evidence>
<evidence type="ECO:0008006" key="5">
    <source>
        <dbReference type="Google" id="ProtNLM"/>
    </source>
</evidence>
<name>A0A8H7IIS2_9AGAM</name>
<proteinExistence type="predicted"/>
<feature type="chain" id="PRO_5034152397" description="Transmembrane protein" evidence="2">
    <location>
        <begin position="30"/>
        <end position="448"/>
    </location>
</feature>
<gene>
    <name evidence="3" type="ORF">RHS01_02276</name>
</gene>
<dbReference type="Proteomes" id="UP000614334">
    <property type="component" value="Unassembled WGS sequence"/>
</dbReference>
<feature type="transmembrane region" description="Helical" evidence="1">
    <location>
        <begin position="86"/>
        <end position="112"/>
    </location>
</feature>
<evidence type="ECO:0000256" key="2">
    <source>
        <dbReference type="SAM" id="SignalP"/>
    </source>
</evidence>
<dbReference type="AlphaFoldDB" id="A0A8H7IIS2"/>
<comment type="caution">
    <text evidence="3">The sequence shown here is derived from an EMBL/GenBank/DDBJ whole genome shotgun (WGS) entry which is preliminary data.</text>
</comment>
<feature type="transmembrane region" description="Helical" evidence="1">
    <location>
        <begin position="124"/>
        <end position="145"/>
    </location>
</feature>
<dbReference type="EMBL" id="JACYCF010000003">
    <property type="protein sequence ID" value="KAF8758878.1"/>
    <property type="molecule type" value="Genomic_DNA"/>
</dbReference>
<keyword evidence="1" id="KW-1133">Transmembrane helix</keyword>